<keyword evidence="3" id="KW-0479">Metal-binding</keyword>
<dbReference type="PANTHER" id="PTHR32494">
    <property type="entry name" value="ALLANTOATE DEIMINASE-RELATED"/>
    <property type="match status" value="1"/>
</dbReference>
<keyword evidence="3" id="KW-0862">Zinc</keyword>
<feature type="binding site" evidence="3">
    <location>
        <position position="184"/>
    </location>
    <ligand>
        <name>Zn(2+)</name>
        <dbReference type="ChEBI" id="CHEBI:29105"/>
        <label>1</label>
    </ligand>
</feature>
<feature type="binding site" evidence="4">
    <location>
        <position position="209"/>
    </location>
    <ligand>
        <name>allantoate</name>
        <dbReference type="ChEBI" id="CHEBI:17536"/>
    </ligand>
</feature>
<dbReference type="PIRSF" id="PIRSF001235">
    <property type="entry name" value="Amidase_carbamoylase"/>
    <property type="match status" value="1"/>
</dbReference>
<dbReference type="SUPFAM" id="SSF55031">
    <property type="entry name" value="Bacterial exopeptidase dimerisation domain"/>
    <property type="match status" value="1"/>
</dbReference>
<evidence type="ECO:0000313" key="7">
    <source>
        <dbReference type="Proteomes" id="UP000298170"/>
    </source>
</evidence>
<reference evidence="6 7" key="1">
    <citation type="submission" date="2019-03" db="EMBL/GenBank/DDBJ databases">
        <title>Genomics of glacier-inhabiting Cryobacterium strains.</title>
        <authorList>
            <person name="Liu Q."/>
            <person name="Xin Y.-H."/>
        </authorList>
    </citation>
    <scope>NUCLEOTIDE SEQUENCE [LARGE SCALE GENOMIC DNA]</scope>
    <source>
        <strain evidence="6 7">Sr39</strain>
    </source>
</reference>
<feature type="binding site" evidence="3">
    <location>
        <position position="371"/>
    </location>
    <ligand>
        <name>Zn(2+)</name>
        <dbReference type="ChEBI" id="CHEBI:29105"/>
        <label>2</label>
    </ligand>
</feature>
<evidence type="ECO:0000313" key="6">
    <source>
        <dbReference type="EMBL" id="TFD58892.1"/>
    </source>
</evidence>
<gene>
    <name evidence="6" type="ORF">E3T39_11015</name>
</gene>
<feature type="binding site" evidence="3">
    <location>
        <position position="119"/>
    </location>
    <ligand>
        <name>Zn(2+)</name>
        <dbReference type="ChEBI" id="CHEBI:29105"/>
        <label>2</label>
    </ligand>
</feature>
<keyword evidence="2 6" id="KW-0378">Hydrolase</keyword>
<feature type="binding site" evidence="4">
    <location>
        <position position="268"/>
    </location>
    <ligand>
        <name>allantoate</name>
        <dbReference type="ChEBI" id="CHEBI:17536"/>
    </ligand>
</feature>
<feature type="binding site" evidence="3">
    <location>
        <position position="84"/>
    </location>
    <ligand>
        <name>Zn(2+)</name>
        <dbReference type="ChEBI" id="CHEBI:29105"/>
        <label>1</label>
    </ligand>
</feature>
<dbReference type="AlphaFoldDB" id="A0A4R9AE95"/>
<dbReference type="RefSeq" id="WP_134515229.1">
    <property type="nucleotide sequence ID" value="NZ_SOHJ01000011.1"/>
</dbReference>
<dbReference type="InterPro" id="IPR011650">
    <property type="entry name" value="Peptidase_M20_dimer"/>
</dbReference>
<evidence type="ECO:0000256" key="2">
    <source>
        <dbReference type="ARBA" id="ARBA00022801"/>
    </source>
</evidence>
<evidence type="ECO:0000256" key="1">
    <source>
        <dbReference type="ARBA" id="ARBA00006153"/>
    </source>
</evidence>
<dbReference type="Pfam" id="PF01546">
    <property type="entry name" value="Peptidase_M20"/>
    <property type="match status" value="1"/>
</dbReference>
<dbReference type="InterPro" id="IPR036264">
    <property type="entry name" value="Bact_exopeptidase_dim_dom"/>
</dbReference>
<evidence type="ECO:0000259" key="5">
    <source>
        <dbReference type="Pfam" id="PF07687"/>
    </source>
</evidence>
<dbReference type="NCBIfam" id="TIGR01879">
    <property type="entry name" value="hydantase"/>
    <property type="match status" value="1"/>
</dbReference>
<evidence type="ECO:0000256" key="3">
    <source>
        <dbReference type="PIRSR" id="PIRSR001235-1"/>
    </source>
</evidence>
<accession>A0A4R9AE95</accession>
<feature type="binding site" evidence="3">
    <location>
        <position position="84"/>
    </location>
    <ligand>
        <name>Zn(2+)</name>
        <dbReference type="ChEBI" id="CHEBI:29105"/>
        <label>2</label>
    </ligand>
</feature>
<dbReference type="GO" id="GO:0016813">
    <property type="term" value="F:hydrolase activity, acting on carbon-nitrogen (but not peptide) bonds, in linear amidines"/>
    <property type="evidence" value="ECO:0007669"/>
    <property type="project" value="InterPro"/>
</dbReference>
<sequence length="397" mass="41726">MLLGGLAEIADVGRDSRRGGYSRHLWQGADLELRSWFVERAERLGLEVETDRNGNLWAWWGSPGADAVVIGSHLDSVPGGGAYDGPLGVVSSLDAIARLQASGFVPTRPCAVLVFAEEEGSRFGIACLGSRLLAGAIDADRARALTDRDGVTLADAARQVGVDPAHLGVDRVTLARIGLFIELHVEQGRGLIDLGQPVAVASSILAHGRWRLTVTGQGNHAGATTMDERRDPMVATAQAIVAVQAAARQHTGARATIGRIEAIPGGTNVIASRVHAWLDARAETDAETRVLVADIQARAQQAAEQNGCFITLTEESWAGAVQFNPGLRARFAAVLGQVPQLPTGAGHDAGVLAAQVPSAMLFVRNPTGISHAPEEFAEVADCVAGIDALELVLRDLL</sequence>
<dbReference type="SUPFAM" id="SSF53187">
    <property type="entry name" value="Zn-dependent exopeptidases"/>
    <property type="match status" value="1"/>
</dbReference>
<comment type="caution">
    <text evidence="6">The sequence shown here is derived from an EMBL/GenBank/DDBJ whole genome shotgun (WGS) entry which is preliminary data.</text>
</comment>
<evidence type="ECO:0000256" key="4">
    <source>
        <dbReference type="PIRSR" id="PIRSR001235-2"/>
    </source>
</evidence>
<dbReference type="NCBIfam" id="NF006770">
    <property type="entry name" value="PRK09290.1-4"/>
    <property type="match status" value="1"/>
</dbReference>
<comment type="similarity">
    <text evidence="1">Belongs to the peptidase M20 family.</text>
</comment>
<organism evidence="6 7">
    <name type="scientific">Cryobacterium suzukii</name>
    <dbReference type="NCBI Taxonomy" id="1259198"/>
    <lineage>
        <taxon>Bacteria</taxon>
        <taxon>Bacillati</taxon>
        <taxon>Actinomycetota</taxon>
        <taxon>Actinomycetes</taxon>
        <taxon>Micrococcales</taxon>
        <taxon>Microbacteriaceae</taxon>
        <taxon>Cryobacterium</taxon>
    </lineage>
</organism>
<dbReference type="OrthoDB" id="9808195at2"/>
<dbReference type="Gene3D" id="3.30.70.360">
    <property type="match status" value="1"/>
</dbReference>
<keyword evidence="7" id="KW-1185">Reference proteome</keyword>
<dbReference type="PANTHER" id="PTHR32494:SF5">
    <property type="entry name" value="ALLANTOATE AMIDOHYDROLASE"/>
    <property type="match status" value="1"/>
</dbReference>
<dbReference type="InterPro" id="IPR010158">
    <property type="entry name" value="Amidase_Cbmase"/>
</dbReference>
<dbReference type="InterPro" id="IPR002933">
    <property type="entry name" value="Peptidase_M20"/>
</dbReference>
<name>A0A4R9AE95_9MICO</name>
<dbReference type="Proteomes" id="UP000298170">
    <property type="component" value="Unassembled WGS sequence"/>
</dbReference>
<proteinExistence type="inferred from homology"/>
<protein>
    <submittedName>
        <fullName evidence="6">Allantoate amidohydrolase</fullName>
    </submittedName>
</protein>
<dbReference type="GO" id="GO:0046872">
    <property type="term" value="F:metal ion binding"/>
    <property type="evidence" value="ECO:0007669"/>
    <property type="project" value="UniProtKB-KW"/>
</dbReference>
<dbReference type="Pfam" id="PF07687">
    <property type="entry name" value="M20_dimer"/>
    <property type="match status" value="1"/>
</dbReference>
<dbReference type="EMBL" id="SOHJ01000011">
    <property type="protein sequence ID" value="TFD58892.1"/>
    <property type="molecule type" value="Genomic_DNA"/>
</dbReference>
<feature type="domain" description="Peptidase M20 dimerisation" evidence="5">
    <location>
        <begin position="209"/>
        <end position="305"/>
    </location>
</feature>
<dbReference type="Gene3D" id="3.40.630.10">
    <property type="entry name" value="Zn peptidases"/>
    <property type="match status" value="1"/>
</dbReference>
<feature type="binding site" evidence="4">
    <location>
        <position position="281"/>
    </location>
    <ligand>
        <name>allantoate</name>
        <dbReference type="ChEBI" id="CHEBI:17536"/>
    </ligand>
</feature>
<feature type="binding site" evidence="3">
    <location>
        <position position="73"/>
    </location>
    <ligand>
        <name>Zn(2+)</name>
        <dbReference type="ChEBI" id="CHEBI:29105"/>
        <label>1</label>
    </ligand>
</feature>
<comment type="cofactor">
    <cofactor evidence="3">
        <name>Zn(2+)</name>
        <dbReference type="ChEBI" id="CHEBI:29105"/>
    </cofactor>
    <text evidence="3">Binds 2 Zn(2+) ions per subunit.</text>
</comment>